<protein>
    <submittedName>
        <fullName evidence="1">Uncharacterized protein</fullName>
    </submittedName>
</protein>
<dbReference type="AlphaFoldDB" id="A0A0E9QQ06"/>
<dbReference type="EMBL" id="GBXM01090005">
    <property type="protein sequence ID" value="JAH18572.1"/>
    <property type="molecule type" value="Transcribed_RNA"/>
</dbReference>
<reference evidence="1" key="1">
    <citation type="submission" date="2014-11" db="EMBL/GenBank/DDBJ databases">
        <authorList>
            <person name="Amaro Gonzalez C."/>
        </authorList>
    </citation>
    <scope>NUCLEOTIDE SEQUENCE</scope>
</reference>
<organism evidence="1">
    <name type="scientific">Anguilla anguilla</name>
    <name type="common">European freshwater eel</name>
    <name type="synonym">Muraena anguilla</name>
    <dbReference type="NCBI Taxonomy" id="7936"/>
    <lineage>
        <taxon>Eukaryota</taxon>
        <taxon>Metazoa</taxon>
        <taxon>Chordata</taxon>
        <taxon>Craniata</taxon>
        <taxon>Vertebrata</taxon>
        <taxon>Euteleostomi</taxon>
        <taxon>Actinopterygii</taxon>
        <taxon>Neopterygii</taxon>
        <taxon>Teleostei</taxon>
        <taxon>Anguilliformes</taxon>
        <taxon>Anguillidae</taxon>
        <taxon>Anguilla</taxon>
    </lineage>
</organism>
<accession>A0A0E9QQ06</accession>
<evidence type="ECO:0000313" key="1">
    <source>
        <dbReference type="EMBL" id="JAH18572.1"/>
    </source>
</evidence>
<proteinExistence type="predicted"/>
<reference evidence="1" key="2">
    <citation type="journal article" date="2015" name="Fish Shellfish Immunol.">
        <title>Early steps in the European eel (Anguilla anguilla)-Vibrio vulnificus interaction in the gills: Role of the RtxA13 toxin.</title>
        <authorList>
            <person name="Callol A."/>
            <person name="Pajuelo D."/>
            <person name="Ebbesson L."/>
            <person name="Teles M."/>
            <person name="MacKenzie S."/>
            <person name="Amaro C."/>
        </authorList>
    </citation>
    <scope>NUCLEOTIDE SEQUENCE</scope>
</reference>
<name>A0A0E9QQ06_ANGAN</name>
<sequence>MLKTVELISVQLVSTVVEGVFYPFKNPPT</sequence>